<reference evidence="2" key="1">
    <citation type="journal article" date="2017" name="BMC Evol. Biol.">
        <title>Evolutionary origin of type IV classical cadherins in arthropods.</title>
        <authorList>
            <person name="Sasaki M."/>
            <person name="Akiyama-Oda Y."/>
            <person name="Oda H."/>
        </authorList>
    </citation>
    <scope>NUCLEOTIDE SEQUENCE</scope>
</reference>
<dbReference type="EMBL" id="LC159072">
    <property type="protein sequence ID" value="BAV16881.1"/>
    <property type="molecule type" value="Genomic_DNA"/>
</dbReference>
<feature type="compositionally biased region" description="Basic residues" evidence="1">
    <location>
        <begin position="1"/>
        <end position="13"/>
    </location>
</feature>
<feature type="non-terminal residue" evidence="2">
    <location>
        <position position="1"/>
    </location>
</feature>
<organism evidence="2">
    <name type="scientific">Caridina multidentata</name>
    <dbReference type="NCBI Taxonomy" id="293153"/>
    <lineage>
        <taxon>Eukaryota</taxon>
        <taxon>Metazoa</taxon>
        <taxon>Ecdysozoa</taxon>
        <taxon>Arthropoda</taxon>
        <taxon>Crustacea</taxon>
        <taxon>Multicrustacea</taxon>
        <taxon>Malacostraca</taxon>
        <taxon>Eumalacostraca</taxon>
        <taxon>Eucarida</taxon>
        <taxon>Decapoda</taxon>
        <taxon>Pleocyemata</taxon>
        <taxon>Caridea</taxon>
        <taxon>Atyoidea</taxon>
        <taxon>Atyidae</taxon>
        <taxon>Caridina</taxon>
    </lineage>
</organism>
<dbReference type="AlphaFoldDB" id="A0A193PK10"/>
<name>A0A193PK10_9EUCA</name>
<feature type="region of interest" description="Disordered" evidence="1">
    <location>
        <begin position="1"/>
        <end position="27"/>
    </location>
</feature>
<sequence length="41" mass="5014">RHHRELRHKRQLNNKHEPKFGHSEYQAEVKENIPVQTSIIQ</sequence>
<feature type="compositionally biased region" description="Basic and acidic residues" evidence="1">
    <location>
        <begin position="14"/>
        <end position="27"/>
    </location>
</feature>
<feature type="non-terminal residue" evidence="2">
    <location>
        <position position="41"/>
    </location>
</feature>
<evidence type="ECO:0000313" key="2">
    <source>
        <dbReference type="EMBL" id="BAV16881.1"/>
    </source>
</evidence>
<evidence type="ECO:0000256" key="1">
    <source>
        <dbReference type="SAM" id="MobiDB-lite"/>
    </source>
</evidence>
<accession>A0A193PK10</accession>
<proteinExistence type="predicted"/>
<protein>
    <submittedName>
        <fullName evidence="2">Cadherin similar to Le1-cadherin</fullName>
    </submittedName>
</protein>